<dbReference type="InterPro" id="IPR024455">
    <property type="entry name" value="Phage_capsid"/>
</dbReference>
<sequence length="514" mass="55825">MTDSKSILIKAQAQADDAGTVTGIAWPYGAPDTEGDLIQKGAFAFPCSIAMILEHNPAQPIGVWEEFQDTDNGLLVKGRLFVESLPLARNVHSQLKRGEIGGLSISGSATDFDMRPEGGRIVKAANITEISICKRPVNPGARVTLVKSHLENPMHTETVEYSAEANPAVVSETEVNLLKARMDAMEAKANRIRGVNNNQPEAGNDNDLQKAYASYLRTGEIPMEANGLRKALTVAGDAPKYVLAPKENSRDFIRNLVQFSPVRSIADVRTTSTHTVQLNKRTGVTNATWAGEVTPATASQPAFDQMEIPIREIKTYVDLSNWMIEDSDIDIEAEVRLALAEDFGAKEGLSFVSGSTANEPQGFMTDANIVVSNNGHASILQADAFIKLMYSLPATFRNSGTWVMNGTTLGVVRSIKDTTGNYIWQPGLQAGQPETILGRPVVELVDMPDVAANAFPIAFGDFKSGYRIYDRVELSVMANPYSLAEQGIVRFNARRRVGAGVVRPEAFRKLKIAA</sequence>
<keyword evidence="2" id="KW-1188">Viral release from host cell</keyword>
<keyword evidence="3 7" id="KW-0645">Protease</keyword>
<evidence type="ECO:0000256" key="2">
    <source>
        <dbReference type="ARBA" id="ARBA00022612"/>
    </source>
</evidence>
<dbReference type="RefSeq" id="WP_183368410.1">
    <property type="nucleotide sequence ID" value="NZ_JACIEZ010000015.1"/>
</dbReference>
<dbReference type="Pfam" id="PF05065">
    <property type="entry name" value="Phage_capsid"/>
    <property type="match status" value="1"/>
</dbReference>
<dbReference type="InterPro" id="IPR054612">
    <property type="entry name" value="Phage_capsid-like_C"/>
</dbReference>
<evidence type="ECO:0000313" key="8">
    <source>
        <dbReference type="Proteomes" id="UP000528286"/>
    </source>
</evidence>
<dbReference type="Proteomes" id="UP000528286">
    <property type="component" value="Unassembled WGS sequence"/>
</dbReference>
<evidence type="ECO:0000259" key="6">
    <source>
        <dbReference type="Pfam" id="PF05065"/>
    </source>
</evidence>
<dbReference type="GO" id="GO:0006508">
    <property type="term" value="P:proteolysis"/>
    <property type="evidence" value="ECO:0007669"/>
    <property type="project" value="UniProtKB-KW"/>
</dbReference>
<dbReference type="Gene3D" id="3.30.2400.10">
    <property type="entry name" value="Major capsid protein gp5"/>
    <property type="match status" value="1"/>
</dbReference>
<dbReference type="EMBL" id="JACIEZ010000015">
    <property type="protein sequence ID" value="MBB4067173.1"/>
    <property type="molecule type" value="Genomic_DNA"/>
</dbReference>
<dbReference type="GO" id="GO:0008233">
    <property type="term" value="F:peptidase activity"/>
    <property type="evidence" value="ECO:0007669"/>
    <property type="project" value="UniProtKB-KW"/>
</dbReference>
<keyword evidence="4" id="KW-0378">Hydrolase</keyword>
<dbReference type="Pfam" id="PF04586">
    <property type="entry name" value="Peptidase_S78"/>
    <property type="match status" value="1"/>
</dbReference>
<evidence type="ECO:0000256" key="4">
    <source>
        <dbReference type="ARBA" id="ARBA00022801"/>
    </source>
</evidence>
<name>A0A7W6JB23_9HYPH</name>
<dbReference type="NCBIfam" id="TIGR01554">
    <property type="entry name" value="major_cap_HK97"/>
    <property type="match status" value="1"/>
</dbReference>
<reference evidence="7 8" key="1">
    <citation type="submission" date="2020-08" db="EMBL/GenBank/DDBJ databases">
        <title>Genomic Encyclopedia of Type Strains, Phase IV (KMG-IV): sequencing the most valuable type-strain genomes for metagenomic binning, comparative biology and taxonomic classification.</title>
        <authorList>
            <person name="Goeker M."/>
        </authorList>
    </citation>
    <scope>NUCLEOTIDE SEQUENCE [LARGE SCALE GENOMIC DNA]</scope>
    <source>
        <strain evidence="7 8">DSM 29853</strain>
    </source>
</reference>
<gene>
    <name evidence="7" type="ORF">GGR23_004402</name>
</gene>
<feature type="domain" description="Prohead serine protease" evidence="5">
    <location>
        <begin position="13"/>
        <end position="152"/>
    </location>
</feature>
<proteinExistence type="predicted"/>
<feature type="domain" description="Phage capsid-like C-terminal" evidence="6">
    <location>
        <begin position="242"/>
        <end position="511"/>
    </location>
</feature>
<dbReference type="SUPFAM" id="SSF56563">
    <property type="entry name" value="Major capsid protein gp5"/>
    <property type="match status" value="1"/>
</dbReference>
<dbReference type="AlphaFoldDB" id="A0A7W6JB23"/>
<keyword evidence="8" id="KW-1185">Reference proteome</keyword>
<evidence type="ECO:0000259" key="5">
    <source>
        <dbReference type="Pfam" id="PF04586"/>
    </source>
</evidence>
<protein>
    <submittedName>
        <fullName evidence="7">HK97 family phage major capsid protein/HK97 family phage prohead protease</fullName>
    </submittedName>
</protein>
<evidence type="ECO:0000256" key="3">
    <source>
        <dbReference type="ARBA" id="ARBA00022670"/>
    </source>
</evidence>
<dbReference type="Gene3D" id="3.30.2320.10">
    <property type="entry name" value="hypothetical protein PF0899 domain"/>
    <property type="match status" value="1"/>
</dbReference>
<evidence type="ECO:0000313" key="7">
    <source>
        <dbReference type="EMBL" id="MBB4067173.1"/>
    </source>
</evidence>
<comment type="caution">
    <text evidence="7">The sequence shown here is derived from an EMBL/GenBank/DDBJ whole genome shotgun (WGS) entry which is preliminary data.</text>
</comment>
<comment type="subcellular location">
    <subcellularLocation>
        <location evidence="1">Virion</location>
    </subcellularLocation>
</comment>
<organism evidence="7 8">
    <name type="scientific">Gellertiella hungarica</name>
    <dbReference type="NCBI Taxonomy" id="1572859"/>
    <lineage>
        <taxon>Bacteria</taxon>
        <taxon>Pseudomonadati</taxon>
        <taxon>Pseudomonadota</taxon>
        <taxon>Alphaproteobacteria</taxon>
        <taxon>Hyphomicrobiales</taxon>
        <taxon>Rhizobiaceae</taxon>
        <taxon>Gellertiella</taxon>
    </lineage>
</organism>
<accession>A0A7W6JB23</accession>
<dbReference type="InterPro" id="IPR054613">
    <property type="entry name" value="Peptidase_S78_dom"/>
</dbReference>
<evidence type="ECO:0000256" key="1">
    <source>
        <dbReference type="ARBA" id="ARBA00004328"/>
    </source>
</evidence>